<dbReference type="EMBL" id="KN847319">
    <property type="protein sequence ID" value="KIW56296.1"/>
    <property type="molecule type" value="Genomic_DNA"/>
</dbReference>
<dbReference type="PROSITE" id="PS00463">
    <property type="entry name" value="ZN2_CY6_FUNGAL_1"/>
    <property type="match status" value="1"/>
</dbReference>
<dbReference type="InterPro" id="IPR001138">
    <property type="entry name" value="Zn2Cys6_DnaBD"/>
</dbReference>
<evidence type="ECO:0000256" key="2">
    <source>
        <dbReference type="ARBA" id="ARBA00023015"/>
    </source>
</evidence>
<evidence type="ECO:0000259" key="7">
    <source>
        <dbReference type="PROSITE" id="PS50048"/>
    </source>
</evidence>
<proteinExistence type="predicted"/>
<evidence type="ECO:0000313" key="8">
    <source>
        <dbReference type="EMBL" id="KIW56296.1"/>
    </source>
</evidence>
<dbReference type="PROSITE" id="PS50048">
    <property type="entry name" value="ZN2_CY6_FUNGAL_2"/>
    <property type="match status" value="1"/>
</dbReference>
<dbReference type="CDD" id="cd00067">
    <property type="entry name" value="GAL4"/>
    <property type="match status" value="1"/>
</dbReference>
<dbReference type="InterPro" id="IPR036864">
    <property type="entry name" value="Zn2-C6_fun-type_DNA-bd_sf"/>
</dbReference>
<evidence type="ECO:0000313" key="9">
    <source>
        <dbReference type="Proteomes" id="UP000054342"/>
    </source>
</evidence>
<dbReference type="PANTHER" id="PTHR47425">
    <property type="entry name" value="FARB-RELATED"/>
    <property type="match status" value="1"/>
</dbReference>
<keyword evidence="4" id="KW-0804">Transcription</keyword>
<dbReference type="Proteomes" id="UP000054342">
    <property type="component" value="Unassembled WGS sequence"/>
</dbReference>
<evidence type="ECO:0000256" key="1">
    <source>
        <dbReference type="ARBA" id="ARBA00022723"/>
    </source>
</evidence>
<evidence type="ECO:0000256" key="3">
    <source>
        <dbReference type="ARBA" id="ARBA00023125"/>
    </source>
</evidence>
<dbReference type="SMART" id="SM00906">
    <property type="entry name" value="Fungal_trans"/>
    <property type="match status" value="1"/>
</dbReference>
<dbReference type="GO" id="GO:0003677">
    <property type="term" value="F:DNA binding"/>
    <property type="evidence" value="ECO:0007669"/>
    <property type="project" value="UniProtKB-KW"/>
</dbReference>
<evidence type="ECO:0000256" key="5">
    <source>
        <dbReference type="ARBA" id="ARBA00023242"/>
    </source>
</evidence>
<evidence type="ECO:0000256" key="4">
    <source>
        <dbReference type="ARBA" id="ARBA00023163"/>
    </source>
</evidence>
<dbReference type="HOGENOM" id="CLU_006329_1_0_1"/>
<keyword evidence="1" id="KW-0479">Metal-binding</keyword>
<keyword evidence="5" id="KW-0539">Nucleus</keyword>
<dbReference type="SMART" id="SM00066">
    <property type="entry name" value="GAL4"/>
    <property type="match status" value="1"/>
</dbReference>
<dbReference type="AlphaFoldDB" id="A0A0D2BUX9"/>
<feature type="domain" description="Zn(2)-C6 fungal-type" evidence="7">
    <location>
        <begin position="36"/>
        <end position="68"/>
    </location>
</feature>
<dbReference type="Pfam" id="PF00172">
    <property type="entry name" value="Zn_clus"/>
    <property type="match status" value="1"/>
</dbReference>
<dbReference type="GeneID" id="25326874"/>
<dbReference type="OrthoDB" id="4451586at2759"/>
<dbReference type="Pfam" id="PF04082">
    <property type="entry name" value="Fungal_trans"/>
    <property type="match status" value="1"/>
</dbReference>
<feature type="region of interest" description="Disordered" evidence="6">
    <location>
        <begin position="1"/>
        <end position="26"/>
    </location>
</feature>
<dbReference type="RefSeq" id="XP_013316880.1">
    <property type="nucleotide sequence ID" value="XM_013461426.1"/>
</dbReference>
<sequence>MAPTLTGAMNNASKRKASAAGLPTAGRTVKRRASKACHCCRSRKVRCDVVESGIPCTNCRLDEVECIVTEGKRRRKSYADGEVLHHSPCTSIEEEKEPPKFSIFDDIDGLDDFAPALSTAEPAQNLNALEFELSHHKPHMLYQTQGHRLSRDERTRRMSAISTRPLPTPLPLSSGPGYFTQLTPHLMIRPDIILPPYIKPIPQRIATEDLEYLQRKGAFIIPEPGLRNELLRCYVQYVHPYLPLLDLQDFLATIAKDQPTDTVSLLLFQAVMFAATAYIDMRYLVAQGYVTRKAARKAFFQRVKLLYDFDYEVDRITIVQGVLLMTYWYENPDDPKDVWHWLGVAISVARTIGLNCDTSNAPLMTLQKRHLWKRIWWCCFMRDRLIAIGMRRPMRINTGDSDVPMLELADFETDPLPTELTRMLGGCPTAKDSLKRVTLAKLCIALAQLCVCISQVLAVQYSTLGHKIGATQETTMRLVPKKSAADSCDVIRCDRELEAWFTDMPEDLHYFVPGSRDPTTAVDGEVINVHRALLHGVYLTVISALHRPQILPSAPDVVVAPELRDLSKRRVREAANDITDMYRNLFTHDLIRFLPNTGVTCLLPAIIIHLLDIKSPDSEIRQASVHKFQVCMQALQRLREMYASADFAFSFLDAAVRKTNSQISSAAMAMKGQASPFSPPVEQKLFPSGPLLLTPPPEAMQTANMLLFNSTLAQEERNLLSAFTPPGSAGSEVSLHSFTLDGGATSLAGAADAKGYGLVNTQAHEQLTDTDFDSMVDLEGGSNLFSNIEDGIDVNMSWLDAFDGDGPKSSIQDFTFTKQEHSEARNMSGYAEQILDFGGDLDVDLGIPVVG</sequence>
<dbReference type="PANTHER" id="PTHR47425:SF2">
    <property type="entry name" value="FARB-RELATED"/>
    <property type="match status" value="1"/>
</dbReference>
<protein>
    <recommendedName>
        <fullName evidence="7">Zn(2)-C6 fungal-type domain-containing protein</fullName>
    </recommendedName>
</protein>
<keyword evidence="9" id="KW-1185">Reference proteome</keyword>
<evidence type="ECO:0000256" key="6">
    <source>
        <dbReference type="SAM" id="MobiDB-lite"/>
    </source>
</evidence>
<dbReference type="CDD" id="cd12148">
    <property type="entry name" value="fungal_TF_MHR"/>
    <property type="match status" value="1"/>
</dbReference>
<name>A0A0D2BUX9_9EURO</name>
<keyword evidence="2" id="KW-0805">Transcription regulation</keyword>
<accession>A0A0D2BUX9</accession>
<dbReference type="GO" id="GO:0006351">
    <property type="term" value="P:DNA-templated transcription"/>
    <property type="evidence" value="ECO:0007669"/>
    <property type="project" value="InterPro"/>
</dbReference>
<reference evidence="8 9" key="1">
    <citation type="submission" date="2015-01" db="EMBL/GenBank/DDBJ databases">
        <title>The Genome Sequence of Exophiala xenobiotica CBS118157.</title>
        <authorList>
            <consortium name="The Broad Institute Genomics Platform"/>
            <person name="Cuomo C."/>
            <person name="de Hoog S."/>
            <person name="Gorbushina A."/>
            <person name="Stielow B."/>
            <person name="Teixiera M."/>
            <person name="Abouelleil A."/>
            <person name="Chapman S.B."/>
            <person name="Priest M."/>
            <person name="Young S.K."/>
            <person name="Wortman J."/>
            <person name="Nusbaum C."/>
            <person name="Birren B."/>
        </authorList>
    </citation>
    <scope>NUCLEOTIDE SEQUENCE [LARGE SCALE GENOMIC DNA]</scope>
    <source>
        <strain evidence="8 9">CBS 118157</strain>
    </source>
</reference>
<dbReference type="Gene3D" id="4.10.240.10">
    <property type="entry name" value="Zn(2)-C6 fungal-type DNA-binding domain"/>
    <property type="match status" value="1"/>
</dbReference>
<keyword evidence="3" id="KW-0238">DNA-binding</keyword>
<dbReference type="GO" id="GO:0000981">
    <property type="term" value="F:DNA-binding transcription factor activity, RNA polymerase II-specific"/>
    <property type="evidence" value="ECO:0007669"/>
    <property type="project" value="InterPro"/>
</dbReference>
<dbReference type="InterPro" id="IPR007219">
    <property type="entry name" value="XnlR_reg_dom"/>
</dbReference>
<dbReference type="GO" id="GO:0008270">
    <property type="term" value="F:zinc ion binding"/>
    <property type="evidence" value="ECO:0007669"/>
    <property type="project" value="InterPro"/>
</dbReference>
<organism evidence="8 9">
    <name type="scientific">Exophiala xenobiotica</name>
    <dbReference type="NCBI Taxonomy" id="348802"/>
    <lineage>
        <taxon>Eukaryota</taxon>
        <taxon>Fungi</taxon>
        <taxon>Dikarya</taxon>
        <taxon>Ascomycota</taxon>
        <taxon>Pezizomycotina</taxon>
        <taxon>Eurotiomycetes</taxon>
        <taxon>Chaetothyriomycetidae</taxon>
        <taxon>Chaetothyriales</taxon>
        <taxon>Herpotrichiellaceae</taxon>
        <taxon>Exophiala</taxon>
    </lineage>
</organism>
<dbReference type="STRING" id="348802.A0A0D2BUX9"/>
<gene>
    <name evidence="8" type="ORF">PV05_04966</name>
</gene>
<dbReference type="InterPro" id="IPR052761">
    <property type="entry name" value="Fungal_Detox/Toxin_TFs"/>
</dbReference>
<dbReference type="SUPFAM" id="SSF57701">
    <property type="entry name" value="Zn2/Cys6 DNA-binding domain"/>
    <property type="match status" value="1"/>
</dbReference>